<dbReference type="InterPro" id="IPR029068">
    <property type="entry name" value="Glyas_Bleomycin-R_OHBP_Dase"/>
</dbReference>
<evidence type="ECO:0000259" key="1">
    <source>
        <dbReference type="PROSITE" id="PS51819"/>
    </source>
</evidence>
<dbReference type="PROSITE" id="PS51819">
    <property type="entry name" value="VOC"/>
    <property type="match status" value="1"/>
</dbReference>
<name>A0ABZ0HDJ0_TRISK</name>
<feature type="domain" description="VOC" evidence="1">
    <location>
        <begin position="1"/>
        <end position="117"/>
    </location>
</feature>
<dbReference type="InterPro" id="IPR004360">
    <property type="entry name" value="Glyas_Fos-R_dOase_dom"/>
</dbReference>
<dbReference type="SUPFAM" id="SSF54593">
    <property type="entry name" value="Glyoxalase/Bleomycin resistance protein/Dihydroxybiphenyl dioxygenase"/>
    <property type="match status" value="1"/>
</dbReference>
<dbReference type="Pfam" id="PF00903">
    <property type="entry name" value="Glyoxalase"/>
    <property type="match status" value="1"/>
</dbReference>
<evidence type="ECO:0000313" key="3">
    <source>
        <dbReference type="Proteomes" id="UP001302666"/>
    </source>
</evidence>
<evidence type="ECO:0000313" key="2">
    <source>
        <dbReference type="EMBL" id="WOI32905.1"/>
    </source>
</evidence>
<sequence length="122" mass="13482">MDFTQAGIILFTPHYEACIVFYGEVLGLTLLHRIDRPGETLSTFDLGGAYLMIEPEEAAGPRESGLPLKLRFNVADVVARCEELRRRGVKVTLHHHSWGTTAEFHDPAGTRCALRSDAGFGL</sequence>
<dbReference type="EMBL" id="CP136704">
    <property type="protein sequence ID" value="WOI32905.1"/>
    <property type="molecule type" value="Genomic_DNA"/>
</dbReference>
<dbReference type="Gene3D" id="3.10.180.10">
    <property type="entry name" value="2,3-Dihydroxybiphenyl 1,2-Dioxygenase, domain 1"/>
    <property type="match status" value="1"/>
</dbReference>
<accession>A0ABZ0HDJ0</accession>
<reference evidence="2 3" key="1">
    <citation type="submission" date="2023-10" db="EMBL/GenBank/DDBJ databases">
        <title>Eight complete genome sequences of bacteria isolated from laboratory stock of Giant Kelp gametophytes.</title>
        <authorList>
            <person name="Tolentino B."/>
            <person name="Nuzhdin S."/>
        </authorList>
    </citation>
    <scope>NUCLEOTIDE SEQUENCE [LARGE SCALE GENOMIC DNA]</scope>
    <source>
        <strain evidence="2 3">LC.270.F.C4</strain>
    </source>
</reference>
<proteinExistence type="predicted"/>
<protein>
    <submittedName>
        <fullName evidence="2">VOC family protein</fullName>
    </submittedName>
</protein>
<dbReference type="Proteomes" id="UP001302666">
    <property type="component" value="Chromosome"/>
</dbReference>
<gene>
    <name evidence="2" type="ORF">R1T40_18505</name>
</gene>
<organism evidence="2 3">
    <name type="scientific">Tritonibacter scottomollicae</name>
    <name type="common">Epibacterium scottomollicae</name>
    <dbReference type="NCBI Taxonomy" id="483013"/>
    <lineage>
        <taxon>Bacteria</taxon>
        <taxon>Pseudomonadati</taxon>
        <taxon>Pseudomonadota</taxon>
        <taxon>Alphaproteobacteria</taxon>
        <taxon>Rhodobacterales</taxon>
        <taxon>Paracoccaceae</taxon>
        <taxon>Tritonibacter</taxon>
    </lineage>
</organism>
<dbReference type="RefSeq" id="WP_317385177.1">
    <property type="nucleotide sequence ID" value="NZ_CP136704.1"/>
</dbReference>
<keyword evidence="3" id="KW-1185">Reference proteome</keyword>
<dbReference type="InterPro" id="IPR037523">
    <property type="entry name" value="VOC_core"/>
</dbReference>